<evidence type="ECO:0000313" key="3">
    <source>
        <dbReference type="Proteomes" id="UP000681290"/>
    </source>
</evidence>
<evidence type="ECO:0000256" key="1">
    <source>
        <dbReference type="SAM" id="SignalP"/>
    </source>
</evidence>
<feature type="chain" id="PRO_5045315736" description="Copper amine oxidase" evidence="1">
    <location>
        <begin position="26"/>
        <end position="187"/>
    </location>
</feature>
<protein>
    <recommendedName>
        <fullName evidence="4">Copper amine oxidase</fullName>
    </recommendedName>
</protein>
<accession>A0ABQ4MPJ6</accession>
<keyword evidence="1" id="KW-0732">Signal</keyword>
<sequence>MNLNWRRVAVLVLAFSLAGGSMLFADSATQKVKLYMDGREVEDGGYVIDGKTYVPVRELEGLVEYDEATKKVNYYKPNVHIFLFKGKDVFSDIEKTGKLKFSVFSQIDNLRTEISAVRVAITAPDGTSRTIQTKDVKDTGSNFYFVTDDYTYDFKTAGKYTLGFYMKPAAGNSDFVLVSEKSINVLK</sequence>
<dbReference type="Proteomes" id="UP000681290">
    <property type="component" value="Unassembled WGS sequence"/>
</dbReference>
<proteinExistence type="predicted"/>
<name>A0ABQ4MPJ6_9BACL</name>
<organism evidence="2 3">
    <name type="scientific">Paenibacillus woosongensis</name>
    <dbReference type="NCBI Taxonomy" id="307580"/>
    <lineage>
        <taxon>Bacteria</taxon>
        <taxon>Bacillati</taxon>
        <taxon>Bacillota</taxon>
        <taxon>Bacilli</taxon>
        <taxon>Bacillales</taxon>
        <taxon>Paenibacillaceae</taxon>
        <taxon>Paenibacillus</taxon>
    </lineage>
</organism>
<reference evidence="2 3" key="1">
    <citation type="submission" date="2021-03" db="EMBL/GenBank/DDBJ databases">
        <title>Antimicrobial resistance genes in bacteria isolated from Japanese honey, and their potential for conferring macrolide and lincosamide resistance in the American foulbrood pathogen Paenibacillus larvae.</title>
        <authorList>
            <person name="Okamoto M."/>
            <person name="Kumagai M."/>
            <person name="Kanamori H."/>
            <person name="Takamatsu D."/>
        </authorList>
    </citation>
    <scope>NUCLEOTIDE SEQUENCE [LARGE SCALE GENOMIC DNA]</scope>
    <source>
        <strain evidence="2 3">J15TS10</strain>
    </source>
</reference>
<keyword evidence="3" id="KW-1185">Reference proteome</keyword>
<evidence type="ECO:0008006" key="4">
    <source>
        <dbReference type="Google" id="ProtNLM"/>
    </source>
</evidence>
<feature type="signal peptide" evidence="1">
    <location>
        <begin position="1"/>
        <end position="25"/>
    </location>
</feature>
<evidence type="ECO:0000313" key="2">
    <source>
        <dbReference type="EMBL" id="GIP57936.1"/>
    </source>
</evidence>
<dbReference type="RefSeq" id="WP_213590423.1">
    <property type="nucleotide sequence ID" value="NZ_BOSM01000002.1"/>
</dbReference>
<gene>
    <name evidence="2" type="ORF">J15TS10_17500</name>
</gene>
<comment type="caution">
    <text evidence="2">The sequence shown here is derived from an EMBL/GenBank/DDBJ whole genome shotgun (WGS) entry which is preliminary data.</text>
</comment>
<dbReference type="EMBL" id="BOSM01000002">
    <property type="protein sequence ID" value="GIP57936.1"/>
    <property type="molecule type" value="Genomic_DNA"/>
</dbReference>